<dbReference type="AlphaFoldDB" id="A0A1M7GGD1"/>
<dbReference type="SUPFAM" id="SSF55729">
    <property type="entry name" value="Acyl-CoA N-acyltransferases (Nat)"/>
    <property type="match status" value="1"/>
</dbReference>
<keyword evidence="5" id="KW-1185">Reference proteome</keyword>
<dbReference type="RefSeq" id="WP_073288866.1">
    <property type="nucleotide sequence ID" value="NZ_FRAS01000037.1"/>
</dbReference>
<evidence type="ECO:0000313" key="4">
    <source>
        <dbReference type="EMBL" id="SHM15353.1"/>
    </source>
</evidence>
<organism evidence="4 5">
    <name type="scientific">Hymenobacter psychrotolerans DSM 18569</name>
    <dbReference type="NCBI Taxonomy" id="1121959"/>
    <lineage>
        <taxon>Bacteria</taxon>
        <taxon>Pseudomonadati</taxon>
        <taxon>Bacteroidota</taxon>
        <taxon>Cytophagia</taxon>
        <taxon>Cytophagales</taxon>
        <taxon>Hymenobacteraceae</taxon>
        <taxon>Hymenobacter</taxon>
    </lineage>
</organism>
<dbReference type="GO" id="GO:0016747">
    <property type="term" value="F:acyltransferase activity, transferring groups other than amino-acyl groups"/>
    <property type="evidence" value="ECO:0007669"/>
    <property type="project" value="InterPro"/>
</dbReference>
<dbReference type="PANTHER" id="PTHR43877">
    <property type="entry name" value="AMINOALKYLPHOSPHONATE N-ACETYLTRANSFERASE-RELATED-RELATED"/>
    <property type="match status" value="1"/>
</dbReference>
<evidence type="ECO:0000313" key="5">
    <source>
        <dbReference type="Proteomes" id="UP000183947"/>
    </source>
</evidence>
<keyword evidence="2" id="KW-0012">Acyltransferase</keyword>
<dbReference type="Pfam" id="PF00583">
    <property type="entry name" value="Acetyltransf_1"/>
    <property type="match status" value="1"/>
</dbReference>
<feature type="domain" description="N-acetyltransferase" evidence="3">
    <location>
        <begin position="5"/>
        <end position="171"/>
    </location>
</feature>
<dbReference type="EMBL" id="FRAS01000037">
    <property type="protein sequence ID" value="SHM15353.1"/>
    <property type="molecule type" value="Genomic_DNA"/>
</dbReference>
<keyword evidence="1" id="KW-0808">Transferase</keyword>
<proteinExistence type="predicted"/>
<evidence type="ECO:0000256" key="1">
    <source>
        <dbReference type="ARBA" id="ARBA00022679"/>
    </source>
</evidence>
<dbReference type="OrthoDB" id="9796381at2"/>
<keyword evidence="4" id="KW-0689">Ribosomal protein</keyword>
<dbReference type="Gene3D" id="3.40.630.30">
    <property type="match status" value="1"/>
</dbReference>
<name>A0A1M7GGD1_9BACT</name>
<accession>A0A1M7GGD1</accession>
<sequence>MVPLLRISFAVQADIPALAALVNRAYRGEASRQGWTTEADLLDGQRTDEADLQQHLTAPGATFLLAHDAAGHLLGSVYLKNQHPDLYLGMLAVEPARQAHGGGRQLLAAAEAHARQLGCTSILISVISVRRELLAWYERHGFQETGETTAFPTDTRFGIPHQKLELSLLRKELAVG</sequence>
<dbReference type="GO" id="GO:0005840">
    <property type="term" value="C:ribosome"/>
    <property type="evidence" value="ECO:0007669"/>
    <property type="project" value="UniProtKB-KW"/>
</dbReference>
<keyword evidence="4" id="KW-0687">Ribonucleoprotein</keyword>
<dbReference type="PROSITE" id="PS51186">
    <property type="entry name" value="GNAT"/>
    <property type="match status" value="1"/>
</dbReference>
<dbReference type="InterPro" id="IPR000182">
    <property type="entry name" value="GNAT_dom"/>
</dbReference>
<dbReference type="CDD" id="cd04301">
    <property type="entry name" value="NAT_SF"/>
    <property type="match status" value="1"/>
</dbReference>
<dbReference type="InterPro" id="IPR016181">
    <property type="entry name" value="Acyl_CoA_acyltransferase"/>
</dbReference>
<gene>
    <name evidence="4" type="ORF">SAMN02746009_04036</name>
</gene>
<reference evidence="5" key="1">
    <citation type="submission" date="2016-11" db="EMBL/GenBank/DDBJ databases">
        <authorList>
            <person name="Varghese N."/>
            <person name="Submissions S."/>
        </authorList>
    </citation>
    <scope>NUCLEOTIDE SEQUENCE [LARGE SCALE GENOMIC DNA]</scope>
    <source>
        <strain evidence="5">DSM 18569</strain>
    </source>
</reference>
<dbReference type="Proteomes" id="UP000183947">
    <property type="component" value="Unassembled WGS sequence"/>
</dbReference>
<dbReference type="STRING" id="1121959.SAMN02746009_04036"/>
<dbReference type="InterPro" id="IPR050832">
    <property type="entry name" value="Bact_Acetyltransf"/>
</dbReference>
<protein>
    <submittedName>
        <fullName evidence="4">Ribosomal protein S18 acetylase RimI</fullName>
    </submittedName>
</protein>
<evidence type="ECO:0000256" key="2">
    <source>
        <dbReference type="ARBA" id="ARBA00023315"/>
    </source>
</evidence>
<evidence type="ECO:0000259" key="3">
    <source>
        <dbReference type="PROSITE" id="PS51186"/>
    </source>
</evidence>